<keyword evidence="2 5" id="KW-0690">Ribosome biogenesis</keyword>
<evidence type="ECO:0000256" key="1">
    <source>
        <dbReference type="ARBA" id="ARBA00022490"/>
    </source>
</evidence>
<evidence type="ECO:0000259" key="6">
    <source>
        <dbReference type="SMART" id="SM00732"/>
    </source>
</evidence>
<dbReference type="Pfam" id="PF03652">
    <property type="entry name" value="RuvX"/>
    <property type="match status" value="1"/>
</dbReference>
<keyword evidence="8" id="KW-1185">Reference proteome</keyword>
<dbReference type="EMBL" id="AWSQ01000001">
    <property type="protein sequence ID" value="KFX70603.1"/>
    <property type="molecule type" value="Genomic_DNA"/>
</dbReference>
<dbReference type="eggNOG" id="COG0816">
    <property type="taxonomic scope" value="Bacteria"/>
</dbReference>
<dbReference type="STRING" id="1395571.TMS3_0101285"/>
<dbReference type="Proteomes" id="UP000030063">
    <property type="component" value="Unassembled WGS sequence"/>
</dbReference>
<evidence type="ECO:0000256" key="2">
    <source>
        <dbReference type="ARBA" id="ARBA00022517"/>
    </source>
</evidence>
<dbReference type="PANTHER" id="PTHR33317:SF4">
    <property type="entry name" value="POLYNUCLEOTIDYL TRANSFERASE, RIBONUCLEASE H-LIKE SUPERFAMILY PROTEIN"/>
    <property type="match status" value="1"/>
</dbReference>
<evidence type="ECO:0000256" key="5">
    <source>
        <dbReference type="HAMAP-Rule" id="MF_00651"/>
    </source>
</evidence>
<dbReference type="RefSeq" id="WP_025163420.1">
    <property type="nucleotide sequence ID" value="NZ_AWSQ01000001.1"/>
</dbReference>
<dbReference type="OrthoDB" id="9796140at2"/>
<evidence type="ECO:0000256" key="4">
    <source>
        <dbReference type="ARBA" id="ARBA00022801"/>
    </source>
</evidence>
<dbReference type="GO" id="GO:0000967">
    <property type="term" value="P:rRNA 5'-end processing"/>
    <property type="evidence" value="ECO:0007669"/>
    <property type="project" value="UniProtKB-UniRule"/>
</dbReference>
<dbReference type="GO" id="GO:0004518">
    <property type="term" value="F:nuclease activity"/>
    <property type="evidence" value="ECO:0007669"/>
    <property type="project" value="UniProtKB-KW"/>
</dbReference>
<dbReference type="AlphaFoldDB" id="A0A0A1YNS0"/>
<organism evidence="7 8">
    <name type="scientific">Pseudomonas taeanensis MS-3</name>
    <dbReference type="NCBI Taxonomy" id="1395571"/>
    <lineage>
        <taxon>Bacteria</taxon>
        <taxon>Pseudomonadati</taxon>
        <taxon>Pseudomonadota</taxon>
        <taxon>Gammaproteobacteria</taxon>
        <taxon>Pseudomonadales</taxon>
        <taxon>Pseudomonadaceae</taxon>
        <taxon>Pseudomonas</taxon>
    </lineage>
</organism>
<reference evidence="7 8" key="1">
    <citation type="journal article" date="2014" name="Genome Announc.">
        <title>Draft Genome Sequence of Petroleum Oil-Degrading Marine Bacterium Pseudomonas taeanensis Strain MS-3, Isolated from a Crude Oil-Contaminated Seashore.</title>
        <authorList>
            <person name="Lee S.Y."/>
            <person name="Kim S.H."/>
            <person name="Lee D.G."/>
            <person name="Shin S."/>
            <person name="Yun S.H."/>
            <person name="Choi C.W."/>
            <person name="Chung Y.H."/>
            <person name="Choi J.S."/>
            <person name="Kahng H.Y."/>
            <person name="Kim S.I."/>
        </authorList>
    </citation>
    <scope>NUCLEOTIDE SEQUENCE [LARGE SCALE GENOMIC DNA]</scope>
    <source>
        <strain evidence="7 8">MS-3</strain>
    </source>
</reference>
<dbReference type="InterPro" id="IPR006641">
    <property type="entry name" value="YqgF/RNaseH-like_dom"/>
</dbReference>
<dbReference type="GO" id="GO:0016788">
    <property type="term" value="F:hydrolase activity, acting on ester bonds"/>
    <property type="evidence" value="ECO:0007669"/>
    <property type="project" value="UniProtKB-UniRule"/>
</dbReference>
<gene>
    <name evidence="7" type="ORF">TMS3_0101285</name>
</gene>
<dbReference type="InterPro" id="IPR012337">
    <property type="entry name" value="RNaseH-like_sf"/>
</dbReference>
<dbReference type="SMART" id="SM00732">
    <property type="entry name" value="YqgFc"/>
    <property type="match status" value="1"/>
</dbReference>
<evidence type="ECO:0000313" key="7">
    <source>
        <dbReference type="EMBL" id="KFX70603.1"/>
    </source>
</evidence>
<dbReference type="FunFam" id="3.30.420.140:FF:000002">
    <property type="entry name" value="Putative pre-16S rRNA nuclease"/>
    <property type="match status" value="1"/>
</dbReference>
<name>A0A0A1YNS0_9PSED</name>
<evidence type="ECO:0000256" key="3">
    <source>
        <dbReference type="ARBA" id="ARBA00022722"/>
    </source>
</evidence>
<comment type="subcellular location">
    <subcellularLocation>
        <location evidence="5">Cytoplasm</location>
    </subcellularLocation>
</comment>
<dbReference type="EC" id="3.1.-.-" evidence="5"/>
<comment type="similarity">
    <text evidence="5">Belongs to the YqgF HJR family.</text>
</comment>
<dbReference type="NCBIfam" id="TIGR00250">
    <property type="entry name" value="RNAse_H_YqgF"/>
    <property type="match status" value="1"/>
</dbReference>
<accession>A0A0A1YNS0</accession>
<sequence length="147" mass="16184">MADANSKPLRLLLGFDYGSKQIGVAVGQAITGQARELCVLKAQNGVPDWQKVEALIREWQPDAIVVGLPLNMDGTPSAMSERAEKFSRRLNGRFNLPVHTHDERLTTYAAKGERQQQGQHDGYRERPVDALAAALLLEGWLAEHSPG</sequence>
<dbReference type="Gene3D" id="3.30.420.140">
    <property type="entry name" value="YqgF/RNase H-like domain"/>
    <property type="match status" value="1"/>
</dbReference>
<keyword evidence="3 5" id="KW-0540">Nuclease</keyword>
<proteinExistence type="inferred from homology"/>
<dbReference type="CDD" id="cd16964">
    <property type="entry name" value="YqgF"/>
    <property type="match status" value="1"/>
</dbReference>
<dbReference type="InterPro" id="IPR037027">
    <property type="entry name" value="YqgF/RNaseH-like_dom_sf"/>
</dbReference>
<feature type="domain" description="YqgF/RNase H-like" evidence="6">
    <location>
        <begin position="10"/>
        <end position="110"/>
    </location>
</feature>
<dbReference type="GO" id="GO:0005829">
    <property type="term" value="C:cytosol"/>
    <property type="evidence" value="ECO:0007669"/>
    <property type="project" value="TreeGrafter"/>
</dbReference>
<keyword evidence="4 5" id="KW-0378">Hydrolase</keyword>
<evidence type="ECO:0000313" key="8">
    <source>
        <dbReference type="Proteomes" id="UP000030063"/>
    </source>
</evidence>
<dbReference type="PANTHER" id="PTHR33317">
    <property type="entry name" value="POLYNUCLEOTIDYL TRANSFERASE, RIBONUCLEASE H-LIKE SUPERFAMILY PROTEIN"/>
    <property type="match status" value="1"/>
</dbReference>
<dbReference type="InterPro" id="IPR005227">
    <property type="entry name" value="YqgF"/>
</dbReference>
<dbReference type="HAMAP" id="MF_00651">
    <property type="entry name" value="Nuclease_YqgF"/>
    <property type="match status" value="1"/>
</dbReference>
<comment type="function">
    <text evidence="5">Could be a nuclease involved in processing of the 5'-end of pre-16S rRNA.</text>
</comment>
<comment type="caution">
    <text evidence="7">The sequence shown here is derived from an EMBL/GenBank/DDBJ whole genome shotgun (WGS) entry which is preliminary data.</text>
</comment>
<dbReference type="SUPFAM" id="SSF53098">
    <property type="entry name" value="Ribonuclease H-like"/>
    <property type="match status" value="1"/>
</dbReference>
<protein>
    <recommendedName>
        <fullName evidence="5">Putative pre-16S rRNA nuclease</fullName>
        <ecNumber evidence="5">3.1.-.-</ecNumber>
    </recommendedName>
</protein>
<keyword evidence="1 5" id="KW-0963">Cytoplasm</keyword>